<evidence type="ECO:0000313" key="2">
    <source>
        <dbReference type="EMBL" id="KUG22612.1"/>
    </source>
</evidence>
<reference evidence="2" key="1">
    <citation type="journal article" date="2015" name="Proc. Natl. Acad. Sci. U.S.A.">
        <title>Networks of energetic and metabolic interactions define dynamics in microbial communities.</title>
        <authorList>
            <person name="Embree M."/>
            <person name="Liu J.K."/>
            <person name="Al-Bassam M.M."/>
            <person name="Zengler K."/>
        </authorList>
    </citation>
    <scope>NUCLEOTIDE SEQUENCE</scope>
</reference>
<organism evidence="2">
    <name type="scientific">hydrocarbon metagenome</name>
    <dbReference type="NCBI Taxonomy" id="938273"/>
    <lineage>
        <taxon>unclassified sequences</taxon>
        <taxon>metagenomes</taxon>
        <taxon>ecological metagenomes</taxon>
    </lineage>
</organism>
<evidence type="ECO:0000256" key="1">
    <source>
        <dbReference type="SAM" id="MobiDB-lite"/>
    </source>
</evidence>
<proteinExistence type="predicted"/>
<gene>
    <name evidence="2" type="ORF">ASZ90_007602</name>
</gene>
<accession>A0A0W8FPB0</accession>
<feature type="region of interest" description="Disordered" evidence="1">
    <location>
        <begin position="1"/>
        <end position="24"/>
    </location>
</feature>
<sequence length="48" mass="5406">MDSDNVATEIFGGGRDRMSQNPRGLRMSRMICKGKDLTLPRSGFYPSR</sequence>
<protein>
    <submittedName>
        <fullName evidence="2">Uncharacterized protein</fullName>
    </submittedName>
</protein>
<dbReference type="AlphaFoldDB" id="A0A0W8FPB0"/>
<name>A0A0W8FPB0_9ZZZZ</name>
<comment type="caution">
    <text evidence="2">The sequence shown here is derived from an EMBL/GenBank/DDBJ whole genome shotgun (WGS) entry which is preliminary data.</text>
</comment>
<dbReference type="EMBL" id="LNQE01000951">
    <property type="protein sequence ID" value="KUG22612.1"/>
    <property type="molecule type" value="Genomic_DNA"/>
</dbReference>